<evidence type="ECO:0000313" key="3">
    <source>
        <dbReference type="Proteomes" id="UP001148018"/>
    </source>
</evidence>
<dbReference type="Proteomes" id="UP001148018">
    <property type="component" value="Unassembled WGS sequence"/>
</dbReference>
<evidence type="ECO:0000313" key="2">
    <source>
        <dbReference type="EMBL" id="KAJ3612804.1"/>
    </source>
</evidence>
<protein>
    <submittedName>
        <fullName evidence="2">Uncharacterized protein</fullName>
    </submittedName>
</protein>
<reference evidence="2" key="1">
    <citation type="submission" date="2022-07" db="EMBL/GenBank/DDBJ databases">
        <title>Chromosome-level genome of Muraenolepis orangiensis.</title>
        <authorList>
            <person name="Kim J."/>
        </authorList>
    </citation>
    <scope>NUCLEOTIDE SEQUENCE</scope>
    <source>
        <strain evidence="2">KU_S4_2022</strain>
        <tissue evidence="2">Muscle</tissue>
    </source>
</reference>
<organism evidence="2 3">
    <name type="scientific">Muraenolepis orangiensis</name>
    <name type="common">Patagonian moray cod</name>
    <dbReference type="NCBI Taxonomy" id="630683"/>
    <lineage>
        <taxon>Eukaryota</taxon>
        <taxon>Metazoa</taxon>
        <taxon>Chordata</taxon>
        <taxon>Craniata</taxon>
        <taxon>Vertebrata</taxon>
        <taxon>Euteleostomi</taxon>
        <taxon>Actinopterygii</taxon>
        <taxon>Neopterygii</taxon>
        <taxon>Teleostei</taxon>
        <taxon>Neoteleostei</taxon>
        <taxon>Acanthomorphata</taxon>
        <taxon>Zeiogadaria</taxon>
        <taxon>Gadariae</taxon>
        <taxon>Gadiformes</taxon>
        <taxon>Muraenolepidoidei</taxon>
        <taxon>Muraenolepididae</taxon>
        <taxon>Muraenolepis</taxon>
    </lineage>
</organism>
<keyword evidence="3" id="KW-1185">Reference proteome</keyword>
<feature type="compositionally biased region" description="Basic and acidic residues" evidence="1">
    <location>
        <begin position="45"/>
        <end position="54"/>
    </location>
</feature>
<dbReference type="AlphaFoldDB" id="A0A9Q0IVQ4"/>
<comment type="caution">
    <text evidence="2">The sequence shown here is derived from an EMBL/GenBank/DDBJ whole genome shotgun (WGS) entry which is preliminary data.</text>
</comment>
<name>A0A9Q0IVQ4_9TELE</name>
<gene>
    <name evidence="2" type="ORF">NHX12_019062</name>
</gene>
<evidence type="ECO:0000256" key="1">
    <source>
        <dbReference type="SAM" id="MobiDB-lite"/>
    </source>
</evidence>
<feature type="region of interest" description="Disordered" evidence="1">
    <location>
        <begin position="1"/>
        <end position="91"/>
    </location>
</feature>
<sequence>MAVSPTSVGGDPAIDQGLRGPSPEGSVPAGSSGGGLTSQGSPRSLQEDSLHRDLPGPFRRTHFTGISPVPSGGLTSQGPPRSLQEDSLHRDLLGPFRRTHFTGISPVPSGGLTDWGQPCSLLQLAKQLTELV</sequence>
<proteinExistence type="predicted"/>
<dbReference type="EMBL" id="JANIIK010000035">
    <property type="protein sequence ID" value="KAJ3612804.1"/>
    <property type="molecule type" value="Genomic_DNA"/>
</dbReference>
<accession>A0A9Q0IVQ4</accession>